<evidence type="ECO:0000313" key="9">
    <source>
        <dbReference type="Proteomes" id="UP000712673"/>
    </source>
</evidence>
<sequence>MRKLGVVVTAVCFSAALAVAASAQEKTLCERLGGTTAISAVVDSFAGKVLKDDRVNKKFAKSDANRLLVNLKGQIGAASKCPGVKYRGKNMKNAHKNMAVTDGEFNAVAENLVKTLDEFKVPEKEKNELLAAIGPTKKDIVTKPGDMSTGNALPANFKPAAPLKGKGGMQKAS</sequence>
<evidence type="ECO:0000256" key="6">
    <source>
        <dbReference type="SAM" id="MobiDB-lite"/>
    </source>
</evidence>
<feature type="signal peptide" evidence="7">
    <location>
        <begin position="1"/>
        <end position="23"/>
    </location>
</feature>
<name>A0A937VYV6_UNCTE</name>
<protein>
    <submittedName>
        <fullName evidence="8">Group 1 truncated hemoglobin</fullName>
    </submittedName>
</protein>
<dbReference type="EMBL" id="VGLS01000153">
    <property type="protein sequence ID" value="MBM3223502.1"/>
    <property type="molecule type" value="Genomic_DNA"/>
</dbReference>
<dbReference type="GO" id="GO:0020037">
    <property type="term" value="F:heme binding"/>
    <property type="evidence" value="ECO:0007669"/>
    <property type="project" value="InterPro"/>
</dbReference>
<evidence type="ECO:0000256" key="2">
    <source>
        <dbReference type="ARBA" id="ARBA00022617"/>
    </source>
</evidence>
<keyword evidence="7" id="KW-0732">Signal</keyword>
<feature type="binding site" description="distal binding residue" evidence="5">
    <location>
        <position position="95"/>
    </location>
    <ligand>
        <name>heme</name>
        <dbReference type="ChEBI" id="CHEBI:30413"/>
    </ligand>
    <ligandPart>
        <name>Fe</name>
        <dbReference type="ChEBI" id="CHEBI:18248"/>
    </ligandPart>
</feature>
<keyword evidence="2 5" id="KW-0349">Heme</keyword>
<organism evidence="8 9">
    <name type="scientific">Tectimicrobiota bacterium</name>
    <dbReference type="NCBI Taxonomy" id="2528274"/>
    <lineage>
        <taxon>Bacteria</taxon>
        <taxon>Pseudomonadati</taxon>
        <taxon>Nitrospinota/Tectimicrobiota group</taxon>
        <taxon>Candidatus Tectimicrobiota</taxon>
    </lineage>
</organism>
<dbReference type="InterPro" id="IPR009050">
    <property type="entry name" value="Globin-like_sf"/>
</dbReference>
<reference evidence="8" key="1">
    <citation type="submission" date="2019-03" db="EMBL/GenBank/DDBJ databases">
        <title>Lake Tanganyika Metagenome-Assembled Genomes (MAGs).</title>
        <authorList>
            <person name="Tran P."/>
        </authorList>
    </citation>
    <scope>NUCLEOTIDE SEQUENCE</scope>
    <source>
        <strain evidence="8">K_DeepCast_65m_m2_066</strain>
    </source>
</reference>
<comment type="caution">
    <text evidence="8">The sequence shown here is derived from an EMBL/GenBank/DDBJ whole genome shotgun (WGS) entry which is preliminary data.</text>
</comment>
<dbReference type="SUPFAM" id="SSF46458">
    <property type="entry name" value="Globin-like"/>
    <property type="match status" value="1"/>
</dbReference>
<feature type="region of interest" description="Disordered" evidence="6">
    <location>
        <begin position="140"/>
        <end position="173"/>
    </location>
</feature>
<dbReference type="InterPro" id="IPR012292">
    <property type="entry name" value="Globin/Proto"/>
</dbReference>
<dbReference type="Pfam" id="PF01152">
    <property type="entry name" value="Bac_globin"/>
    <property type="match status" value="1"/>
</dbReference>
<proteinExistence type="predicted"/>
<dbReference type="CDD" id="cd00454">
    <property type="entry name" value="TrHb1_N"/>
    <property type="match status" value="1"/>
</dbReference>
<dbReference type="GO" id="GO:0046872">
    <property type="term" value="F:metal ion binding"/>
    <property type="evidence" value="ECO:0007669"/>
    <property type="project" value="UniProtKB-KW"/>
</dbReference>
<accession>A0A937VYV6</accession>
<evidence type="ECO:0000256" key="1">
    <source>
        <dbReference type="ARBA" id="ARBA00022448"/>
    </source>
</evidence>
<keyword evidence="1" id="KW-0813">Transport</keyword>
<dbReference type="InterPro" id="IPR001486">
    <property type="entry name" value="Hemoglobin_trunc"/>
</dbReference>
<feature type="chain" id="PRO_5037681723" evidence="7">
    <location>
        <begin position="24"/>
        <end position="173"/>
    </location>
</feature>
<keyword evidence="4 5" id="KW-0408">Iron</keyword>
<evidence type="ECO:0000256" key="5">
    <source>
        <dbReference type="PIRSR" id="PIRSR601486-1"/>
    </source>
</evidence>
<dbReference type="Proteomes" id="UP000712673">
    <property type="component" value="Unassembled WGS sequence"/>
</dbReference>
<evidence type="ECO:0000256" key="7">
    <source>
        <dbReference type="SAM" id="SignalP"/>
    </source>
</evidence>
<dbReference type="GO" id="GO:0019825">
    <property type="term" value="F:oxygen binding"/>
    <property type="evidence" value="ECO:0007669"/>
    <property type="project" value="InterPro"/>
</dbReference>
<evidence type="ECO:0000256" key="4">
    <source>
        <dbReference type="ARBA" id="ARBA00023004"/>
    </source>
</evidence>
<evidence type="ECO:0000313" key="8">
    <source>
        <dbReference type="EMBL" id="MBM3223502.1"/>
    </source>
</evidence>
<dbReference type="Gene3D" id="1.10.490.10">
    <property type="entry name" value="Globins"/>
    <property type="match status" value="1"/>
</dbReference>
<gene>
    <name evidence="8" type="ORF">FJZ47_06855</name>
</gene>
<dbReference type="AlphaFoldDB" id="A0A937VYV6"/>
<keyword evidence="3 5" id="KW-0479">Metal-binding</keyword>
<evidence type="ECO:0000256" key="3">
    <source>
        <dbReference type="ARBA" id="ARBA00022723"/>
    </source>
</evidence>